<dbReference type="RefSeq" id="WP_044893541.1">
    <property type="nucleotide sequence ID" value="NZ_JAUSTR010000002.1"/>
</dbReference>
<dbReference type="Pfam" id="PF02602">
    <property type="entry name" value="HEM4"/>
    <property type="match status" value="1"/>
</dbReference>
<dbReference type="EMBL" id="JAUSTR010000002">
    <property type="protein sequence ID" value="MDQ0161988.1"/>
    <property type="molecule type" value="Genomic_DNA"/>
</dbReference>
<dbReference type="InterPro" id="IPR039793">
    <property type="entry name" value="UROS/Hem4"/>
</dbReference>
<reference evidence="2 3" key="1">
    <citation type="submission" date="2023-07" db="EMBL/GenBank/DDBJ databases">
        <title>Genomic Encyclopedia of Type Strains, Phase IV (KMG-IV): sequencing the most valuable type-strain genomes for metagenomic binning, comparative biology and taxonomic classification.</title>
        <authorList>
            <person name="Goeker M."/>
        </authorList>
    </citation>
    <scope>NUCLEOTIDE SEQUENCE [LARGE SCALE GENOMIC DNA]</scope>
    <source>
        <strain evidence="2 3">DSM 19092</strain>
    </source>
</reference>
<dbReference type="Gene3D" id="3.40.50.10090">
    <property type="match status" value="2"/>
</dbReference>
<protein>
    <submittedName>
        <fullName evidence="2">Uroporphyrinogen-III synthase</fullName>
        <ecNumber evidence="2">4.2.1.75</ecNumber>
    </submittedName>
</protein>
<organism evidence="2 3">
    <name type="scientific">Aeribacillus alveayuensis</name>
    <dbReference type="NCBI Taxonomy" id="279215"/>
    <lineage>
        <taxon>Bacteria</taxon>
        <taxon>Bacillati</taxon>
        <taxon>Bacillota</taxon>
        <taxon>Bacilli</taxon>
        <taxon>Bacillales</taxon>
        <taxon>Bacillaceae</taxon>
        <taxon>Aeribacillus</taxon>
    </lineage>
</organism>
<comment type="caution">
    <text evidence="2">The sequence shown here is derived from an EMBL/GenBank/DDBJ whole genome shotgun (WGS) entry which is preliminary data.</text>
</comment>
<dbReference type="InterPro" id="IPR003754">
    <property type="entry name" value="4pyrrol_synth_uPrphyn_synth"/>
</dbReference>
<evidence type="ECO:0000259" key="1">
    <source>
        <dbReference type="Pfam" id="PF02602"/>
    </source>
</evidence>
<feature type="domain" description="Tetrapyrrole biosynthesis uroporphyrinogen III synthase" evidence="1">
    <location>
        <begin position="19"/>
        <end position="258"/>
    </location>
</feature>
<dbReference type="SUPFAM" id="SSF69618">
    <property type="entry name" value="HemD-like"/>
    <property type="match status" value="1"/>
</dbReference>
<proteinExistence type="predicted"/>
<dbReference type="CDD" id="cd06578">
    <property type="entry name" value="HemD"/>
    <property type="match status" value="1"/>
</dbReference>
<gene>
    <name evidence="2" type="ORF">J2S06_001062</name>
</gene>
<dbReference type="NCBIfam" id="NF004584">
    <property type="entry name" value="PRK05928.2-1"/>
    <property type="match status" value="1"/>
</dbReference>
<dbReference type="EC" id="4.2.1.75" evidence="2"/>
<name>A0ABT9VM07_9BACI</name>
<keyword evidence="2" id="KW-0456">Lyase</keyword>
<evidence type="ECO:0000313" key="2">
    <source>
        <dbReference type="EMBL" id="MDQ0161988.1"/>
    </source>
</evidence>
<evidence type="ECO:0000313" key="3">
    <source>
        <dbReference type="Proteomes" id="UP001225646"/>
    </source>
</evidence>
<dbReference type="Proteomes" id="UP001225646">
    <property type="component" value="Unassembled WGS sequence"/>
</dbReference>
<dbReference type="PANTHER" id="PTHR40082:SF1">
    <property type="entry name" value="BLR5956 PROTEIN"/>
    <property type="match status" value="1"/>
</dbReference>
<dbReference type="InterPro" id="IPR036108">
    <property type="entry name" value="4pyrrol_syn_uPrphyn_synt_sf"/>
</dbReference>
<dbReference type="PANTHER" id="PTHR40082">
    <property type="entry name" value="BLR5956 PROTEIN"/>
    <property type="match status" value="1"/>
</dbReference>
<keyword evidence="3" id="KW-1185">Reference proteome</keyword>
<sequence length="276" mass="30567">MGNLKGMRIAITGSRKSEEISTLIRKKGGEPVIRAIQETVKVAVSTLQEDLYKVVNNGIDWAVFTTGIGTTALFEAAEELGVLKQYLQVLQKAKIAVRGYKTVAALKKHDVNPDVVDDDGTNDGLLRALEGSEFENQQVLLQLHGEPIPKLSEWFKHRNGMVHEILPYKTIVPNRETVEQLLNEIVEKKLDAVAFTAAPQVRVLFRLAEKRGSLSKLVEAFQQEVVAAAVGKVTAGELREQGVHRLVVPQLERMGAMIVALDEYVKHNEQSNAVEK</sequence>
<dbReference type="GO" id="GO:0004852">
    <property type="term" value="F:uroporphyrinogen-III synthase activity"/>
    <property type="evidence" value="ECO:0007669"/>
    <property type="project" value="UniProtKB-EC"/>
</dbReference>
<accession>A0ABT9VM07</accession>